<proteinExistence type="predicted"/>
<organism evidence="1 2">
    <name type="scientific">Nonomuraea maritima</name>
    <dbReference type="NCBI Taxonomy" id="683260"/>
    <lineage>
        <taxon>Bacteria</taxon>
        <taxon>Bacillati</taxon>
        <taxon>Actinomycetota</taxon>
        <taxon>Actinomycetes</taxon>
        <taxon>Streptosporangiales</taxon>
        <taxon>Streptosporangiaceae</taxon>
        <taxon>Nonomuraea</taxon>
    </lineage>
</organism>
<evidence type="ECO:0000313" key="1">
    <source>
        <dbReference type="EMBL" id="SDM15046.1"/>
    </source>
</evidence>
<gene>
    <name evidence="1" type="ORF">SAMN05421874_14110</name>
</gene>
<evidence type="ECO:0000313" key="2">
    <source>
        <dbReference type="Proteomes" id="UP000198683"/>
    </source>
</evidence>
<dbReference type="Proteomes" id="UP000198683">
    <property type="component" value="Unassembled WGS sequence"/>
</dbReference>
<dbReference type="AlphaFoldDB" id="A0A1G9QVK3"/>
<accession>A0A1G9QVK3</accession>
<dbReference type="PROSITE" id="PS51257">
    <property type="entry name" value="PROKAR_LIPOPROTEIN"/>
    <property type="match status" value="1"/>
</dbReference>
<reference evidence="1 2" key="1">
    <citation type="submission" date="2016-10" db="EMBL/GenBank/DDBJ databases">
        <authorList>
            <person name="de Groot N.N."/>
        </authorList>
    </citation>
    <scope>NUCLEOTIDE SEQUENCE [LARGE SCALE GENOMIC DNA]</scope>
    <source>
        <strain evidence="1 2">CGMCC 4.5681</strain>
    </source>
</reference>
<dbReference type="RefSeq" id="WP_090773730.1">
    <property type="nucleotide sequence ID" value="NZ_FNFB01000041.1"/>
</dbReference>
<keyword evidence="2" id="KW-1185">Reference proteome</keyword>
<protein>
    <recommendedName>
        <fullName evidence="3">Lipoprotein</fullName>
    </recommendedName>
</protein>
<evidence type="ECO:0008006" key="3">
    <source>
        <dbReference type="Google" id="ProtNLM"/>
    </source>
</evidence>
<dbReference type="EMBL" id="FNFB01000041">
    <property type="protein sequence ID" value="SDM15046.1"/>
    <property type="molecule type" value="Genomic_DNA"/>
</dbReference>
<sequence>MRRPVAIIALAGLLAGCSFPDTSVLDDPEPVQQHVVLEVSLENARPEFYDLDVMWLDGDAEANERVPGDVVWKRNTTLTWPDQYLVYAEGDAAKKPGVDDLLAYAQGVPYVHCSITINGRVVVKSDLGSCRFDLGATPIPVPSG</sequence>
<name>A0A1G9QVK3_9ACTN</name>
<dbReference type="STRING" id="683260.SAMN05421874_14110"/>
<dbReference type="OrthoDB" id="3380567at2"/>